<evidence type="ECO:0000313" key="3">
    <source>
        <dbReference type="Proteomes" id="UP000302163"/>
    </source>
</evidence>
<dbReference type="SUPFAM" id="SSF46785">
    <property type="entry name" value="Winged helix' DNA-binding domain"/>
    <property type="match status" value="1"/>
</dbReference>
<dbReference type="Proteomes" id="UP000302163">
    <property type="component" value="Chromosome"/>
</dbReference>
<dbReference type="KEGG" id="izh:FEM41_01470"/>
<evidence type="ECO:0000313" key="2">
    <source>
        <dbReference type="EMBL" id="QCT18402.1"/>
    </source>
</evidence>
<evidence type="ECO:0000256" key="1">
    <source>
        <dbReference type="ARBA" id="ARBA00006479"/>
    </source>
</evidence>
<name>A0A4P8YJ58_9ENTR</name>
<gene>
    <name evidence="2" type="ORF">FEM41_01470</name>
</gene>
<dbReference type="RefSeq" id="WP_138093747.1">
    <property type="nucleotide sequence ID" value="NZ_CP040428.1"/>
</dbReference>
<dbReference type="SUPFAM" id="SSF53067">
    <property type="entry name" value="Actin-like ATPase domain"/>
    <property type="match status" value="1"/>
</dbReference>
<dbReference type="GO" id="GO:0003677">
    <property type="term" value="F:DNA binding"/>
    <property type="evidence" value="ECO:0007669"/>
    <property type="project" value="TreeGrafter"/>
</dbReference>
<organism evidence="2 3">
    <name type="scientific">Jejubacter calystegiae</name>
    <dbReference type="NCBI Taxonomy" id="2579935"/>
    <lineage>
        <taxon>Bacteria</taxon>
        <taxon>Pseudomonadati</taxon>
        <taxon>Pseudomonadota</taxon>
        <taxon>Gammaproteobacteria</taxon>
        <taxon>Enterobacterales</taxon>
        <taxon>Enterobacteriaceae</taxon>
        <taxon>Jejubacter</taxon>
    </lineage>
</organism>
<dbReference type="OrthoDB" id="9810372at2"/>
<dbReference type="InterPro" id="IPR036390">
    <property type="entry name" value="WH_DNA-bd_sf"/>
</dbReference>
<dbReference type="AlphaFoldDB" id="A0A4P8YJ58"/>
<comment type="similarity">
    <text evidence="1">Belongs to the ROK (NagC/XylR) family.</text>
</comment>
<reference evidence="2 3" key="1">
    <citation type="submission" date="2019-05" db="EMBL/GenBank/DDBJ databases">
        <title>Complete genome sequence of Izhakiella calystegiae KSNA2, an endophyte isolated from beach morning glory (Calystegia soldanella).</title>
        <authorList>
            <person name="Jiang L."/>
            <person name="Jeong J.C."/>
            <person name="Kim C.Y."/>
            <person name="Kim D.H."/>
            <person name="Kim S.W."/>
            <person name="Lee j."/>
        </authorList>
    </citation>
    <scope>NUCLEOTIDE SEQUENCE [LARGE SCALE GENOMIC DNA]</scope>
    <source>
        <strain evidence="2 3">KSNA2</strain>
    </source>
</reference>
<dbReference type="Gene3D" id="1.10.10.10">
    <property type="entry name" value="Winged helix-like DNA-binding domain superfamily/Winged helix DNA-binding domain"/>
    <property type="match status" value="1"/>
</dbReference>
<protein>
    <submittedName>
        <fullName evidence="2">ROK family protein</fullName>
    </submittedName>
</protein>
<dbReference type="EMBL" id="CP040428">
    <property type="protein sequence ID" value="QCT18402.1"/>
    <property type="molecule type" value="Genomic_DNA"/>
</dbReference>
<dbReference type="Pfam" id="PF00480">
    <property type="entry name" value="ROK"/>
    <property type="match status" value="1"/>
</dbReference>
<proteinExistence type="inferred from homology"/>
<dbReference type="GO" id="GO:0006351">
    <property type="term" value="P:DNA-templated transcription"/>
    <property type="evidence" value="ECO:0007669"/>
    <property type="project" value="TreeGrafter"/>
</dbReference>
<accession>A0A4P8YJ58</accession>
<keyword evidence="3" id="KW-1185">Reference proteome</keyword>
<dbReference type="InterPro" id="IPR043129">
    <property type="entry name" value="ATPase_NBD"/>
</dbReference>
<dbReference type="PANTHER" id="PTHR18964:SF149">
    <property type="entry name" value="BIFUNCTIONAL UDP-N-ACETYLGLUCOSAMINE 2-EPIMERASE_N-ACETYLMANNOSAMINE KINASE"/>
    <property type="match status" value="1"/>
</dbReference>
<dbReference type="InterPro" id="IPR036388">
    <property type="entry name" value="WH-like_DNA-bd_sf"/>
</dbReference>
<dbReference type="Gene3D" id="3.30.420.40">
    <property type="match status" value="2"/>
</dbReference>
<dbReference type="PANTHER" id="PTHR18964">
    <property type="entry name" value="ROK (REPRESSOR, ORF, KINASE) FAMILY"/>
    <property type="match status" value="1"/>
</dbReference>
<dbReference type="InterPro" id="IPR000600">
    <property type="entry name" value="ROK"/>
</dbReference>
<sequence length="385" mass="43079">MHQPGLNNFQVRKHNKALFMSLMWRHKRLSKSRLAQLSGLTIPASSNILEELMNEGKLEHSPQSLSSRGKSSGSYQLPSTGAWTLCMCVTPTRIEYQLADAQLVGRGECGQITFSVTTPEALLSQIANMWRRVSQTWPKQRINLALAVHGQVDPVTGVSQHMPQAAWKAPVELKYLLEEQLKIDVRVDNDCVMLALAEKWLNPRQQSEFCVINVDYGIGSSFVINGEIFRGNLYGSGQIGHTVVDPRGQRCSCGRYGCLETVASLSALKHAARQRQPGAEPTNRQLLAAWKAGEPWILDWVSHAAAAIGMSLYNFLNTLNINQIWLYGRSCEFGAQWRDAIIRQIAFNPFDPQDTLKSKATNIHFGQLDRASQILGIGYLYVEER</sequence>